<dbReference type="PROSITE" id="PS50896">
    <property type="entry name" value="LISH"/>
    <property type="match status" value="1"/>
</dbReference>
<protein>
    <recommendedName>
        <fullName evidence="3">LisH domain-containing protein</fullName>
    </recommendedName>
</protein>
<proteinExistence type="predicted"/>
<organism evidence="1 2">
    <name type="scientific">Stentor coeruleus</name>
    <dbReference type="NCBI Taxonomy" id="5963"/>
    <lineage>
        <taxon>Eukaryota</taxon>
        <taxon>Sar</taxon>
        <taxon>Alveolata</taxon>
        <taxon>Ciliophora</taxon>
        <taxon>Postciliodesmatophora</taxon>
        <taxon>Heterotrichea</taxon>
        <taxon>Heterotrichida</taxon>
        <taxon>Stentoridae</taxon>
        <taxon>Stentor</taxon>
    </lineage>
</organism>
<evidence type="ECO:0000313" key="1">
    <source>
        <dbReference type="EMBL" id="OMJ78348.1"/>
    </source>
</evidence>
<dbReference type="EMBL" id="MPUH01000526">
    <property type="protein sequence ID" value="OMJ78348.1"/>
    <property type="molecule type" value="Genomic_DNA"/>
</dbReference>
<dbReference type="InterPro" id="IPR006594">
    <property type="entry name" value="LisH"/>
</dbReference>
<dbReference type="AlphaFoldDB" id="A0A1R2BNL2"/>
<evidence type="ECO:0000313" key="2">
    <source>
        <dbReference type="Proteomes" id="UP000187209"/>
    </source>
</evidence>
<comment type="caution">
    <text evidence="1">The sequence shown here is derived from an EMBL/GenBank/DDBJ whole genome shotgun (WGS) entry which is preliminary data.</text>
</comment>
<reference evidence="1 2" key="1">
    <citation type="submission" date="2016-11" db="EMBL/GenBank/DDBJ databases">
        <title>The macronuclear genome of Stentor coeruleus: a giant cell with tiny introns.</title>
        <authorList>
            <person name="Slabodnick M."/>
            <person name="Ruby J.G."/>
            <person name="Reiff S.B."/>
            <person name="Swart E.C."/>
            <person name="Gosai S."/>
            <person name="Prabakaran S."/>
            <person name="Witkowska E."/>
            <person name="Larue G.E."/>
            <person name="Fisher S."/>
            <person name="Freeman R.M."/>
            <person name="Gunawardena J."/>
            <person name="Chu W."/>
            <person name="Stover N.A."/>
            <person name="Gregory B.D."/>
            <person name="Nowacki M."/>
            <person name="Derisi J."/>
            <person name="Roy S.W."/>
            <person name="Marshall W.F."/>
            <person name="Sood P."/>
        </authorList>
    </citation>
    <scope>NUCLEOTIDE SEQUENCE [LARGE SCALE GENOMIC DNA]</scope>
    <source>
        <strain evidence="1">WM001</strain>
    </source>
</reference>
<gene>
    <name evidence="1" type="ORF">SteCoe_21866</name>
</gene>
<sequence>MDLTLDSVLSFLYKNEYFQSFLTLEQESKHNYNSYSQDLNYLYSLTTAGDFENLYPLFIPISSKYSENYKEIFVSIKTQEILEKINTCSYEVENIVKEFEALLGKCEQNYIESLIRAINACDLKEFDNWTLWSGRIKCWEKIKKILGSTERQGSSDKNKRKSLDSSLELSGDLDDEVVYDCNEE</sequence>
<evidence type="ECO:0008006" key="3">
    <source>
        <dbReference type="Google" id="ProtNLM"/>
    </source>
</evidence>
<name>A0A1R2BNL2_9CILI</name>
<keyword evidence="2" id="KW-1185">Reference proteome</keyword>
<accession>A0A1R2BNL2</accession>
<dbReference type="Proteomes" id="UP000187209">
    <property type="component" value="Unassembled WGS sequence"/>
</dbReference>